<organism evidence="14 15">
    <name type="scientific">Planococcus versutus</name>
    <dbReference type="NCBI Taxonomy" id="1302659"/>
    <lineage>
        <taxon>Bacteria</taxon>
        <taxon>Bacillati</taxon>
        <taxon>Bacillota</taxon>
        <taxon>Bacilli</taxon>
        <taxon>Bacillales</taxon>
        <taxon>Caryophanaceae</taxon>
        <taxon>Planococcus</taxon>
    </lineage>
</organism>
<keyword evidence="6 13" id="KW-1133">Transmembrane helix</keyword>
<dbReference type="GO" id="GO:0016746">
    <property type="term" value="F:acyltransferase activity"/>
    <property type="evidence" value="ECO:0007669"/>
    <property type="project" value="UniProtKB-KW"/>
</dbReference>
<evidence type="ECO:0000256" key="8">
    <source>
        <dbReference type="ARBA" id="ARBA00023315"/>
    </source>
</evidence>
<evidence type="ECO:0000256" key="9">
    <source>
        <dbReference type="ARBA" id="ARBA00023588"/>
    </source>
</evidence>
<dbReference type="Pfam" id="PF18927">
    <property type="entry name" value="CrtO"/>
    <property type="match status" value="1"/>
</dbReference>
<dbReference type="Proteomes" id="UP000053354">
    <property type="component" value="Chromosome"/>
</dbReference>
<dbReference type="KEGG" id="pll:I858_008530"/>
<accession>A0A1B1S1H7</accession>
<keyword evidence="15" id="KW-1185">Reference proteome</keyword>
<dbReference type="STRING" id="1302659.I858_008530"/>
<evidence type="ECO:0000256" key="4">
    <source>
        <dbReference type="ARBA" id="ARBA00022692"/>
    </source>
</evidence>
<evidence type="ECO:0000256" key="10">
    <source>
        <dbReference type="ARBA" id="ARBA00023603"/>
    </source>
</evidence>
<evidence type="ECO:0000256" key="13">
    <source>
        <dbReference type="SAM" id="Phobius"/>
    </source>
</evidence>
<evidence type="ECO:0000256" key="7">
    <source>
        <dbReference type="ARBA" id="ARBA00023136"/>
    </source>
</evidence>
<evidence type="ECO:0000313" key="15">
    <source>
        <dbReference type="Proteomes" id="UP000053354"/>
    </source>
</evidence>
<keyword evidence="7 13" id="KW-0472">Membrane</keyword>
<dbReference type="UniPathway" id="UPA00029">
    <property type="reaction ID" value="UER00560"/>
</dbReference>
<sequence>MYSLKCNERGEHLSFTIYMIIINTSFWLILNYGVAYGSRLLPKGMFQKNFFFKERSFESSLYKSLRIKKWKDKLPAMNATLKNLQDKLTPDYLDKLIMQTYYAEFGHLTIAVLGFLCIVVNPNEYFLMAFSCSIVNFFIHLPFYLIQRYNRPRLINVRFRKGYSSTTS</sequence>
<comment type="similarity">
    <text evidence="10">Belongs to the acyltransferase CrtO family.</text>
</comment>
<proteinExistence type="inferred from homology"/>
<evidence type="ECO:0000256" key="11">
    <source>
        <dbReference type="ARBA" id="ARBA00023667"/>
    </source>
</evidence>
<feature type="transmembrane region" description="Helical" evidence="13">
    <location>
        <begin position="15"/>
        <end position="35"/>
    </location>
</feature>
<keyword evidence="4 13" id="KW-0812">Transmembrane</keyword>
<dbReference type="EMBL" id="CP016540">
    <property type="protein sequence ID" value="ANU27036.1"/>
    <property type="molecule type" value="Genomic_DNA"/>
</dbReference>
<keyword evidence="8" id="KW-0012">Acyltransferase</keyword>
<keyword evidence="5" id="KW-0732">Signal</keyword>
<evidence type="ECO:0000256" key="3">
    <source>
        <dbReference type="ARBA" id="ARBA00022679"/>
    </source>
</evidence>
<evidence type="ECO:0000256" key="1">
    <source>
        <dbReference type="ARBA" id="ARBA00004162"/>
    </source>
</evidence>
<reference evidence="14" key="1">
    <citation type="submission" date="2016-10" db="EMBL/GenBank/DDBJ databases">
        <authorList>
            <person name="See-Too W.S."/>
        </authorList>
    </citation>
    <scope>NUCLEOTIDE SEQUENCE</scope>
    <source>
        <strain evidence="14">L10.15</strain>
    </source>
</reference>
<gene>
    <name evidence="14" type="ORF">I858_008530</name>
</gene>
<evidence type="ECO:0000256" key="12">
    <source>
        <dbReference type="ARBA" id="ARBA00025324"/>
    </source>
</evidence>
<comment type="function">
    <text evidence="12">Catalyzes the acylation of glycosyl-4,4'-diaponeurosporenoate, i.e. the esterification of glucose at the C6'' position with the carboxyl group of the C(15) fatty acid 12-methyltetradecanoic acid, to yield staphyloxanthin. This is the last step in the biosynthesis of this orange pigment, present in most staphylococci strains.</text>
</comment>
<feature type="transmembrane region" description="Helical" evidence="13">
    <location>
        <begin position="101"/>
        <end position="121"/>
    </location>
</feature>
<keyword evidence="3" id="KW-0808">Transferase</keyword>
<name>A0A1B1S1H7_9BACL</name>
<comment type="subcellular location">
    <subcellularLocation>
        <location evidence="1">Cell membrane</location>
        <topology evidence="1">Single-pass membrane protein</topology>
    </subcellularLocation>
</comment>
<dbReference type="InterPro" id="IPR044021">
    <property type="entry name" value="CrtO"/>
</dbReference>
<keyword evidence="2" id="KW-1003">Cell membrane</keyword>
<evidence type="ECO:0000256" key="2">
    <source>
        <dbReference type="ARBA" id="ARBA00022475"/>
    </source>
</evidence>
<protein>
    <recommendedName>
        <fullName evidence="11">Glycosyl-4,4'-diaponeurosporenoate acyltransferase</fullName>
    </recommendedName>
</protein>
<evidence type="ECO:0000256" key="6">
    <source>
        <dbReference type="ARBA" id="ARBA00022989"/>
    </source>
</evidence>
<feature type="transmembrane region" description="Helical" evidence="13">
    <location>
        <begin position="127"/>
        <end position="146"/>
    </location>
</feature>
<dbReference type="GO" id="GO:0005886">
    <property type="term" value="C:plasma membrane"/>
    <property type="evidence" value="ECO:0007669"/>
    <property type="project" value="UniProtKB-SubCell"/>
</dbReference>
<dbReference type="AlphaFoldDB" id="A0A1B1S1H7"/>
<evidence type="ECO:0000313" key="14">
    <source>
        <dbReference type="EMBL" id="ANU27036.1"/>
    </source>
</evidence>
<evidence type="ECO:0000256" key="5">
    <source>
        <dbReference type="ARBA" id="ARBA00022729"/>
    </source>
</evidence>
<comment type="pathway">
    <text evidence="9">Carotenoid biosynthesis; staphyloxanthin biosynthesis; staphyloxanthin from farnesyl diphosphate: step 5/5.</text>
</comment>
<dbReference type="OrthoDB" id="3783432at2"/>